<dbReference type="SUPFAM" id="SSF56925">
    <property type="entry name" value="OMPA-like"/>
    <property type="match status" value="1"/>
</dbReference>
<proteinExistence type="predicted"/>
<protein>
    <recommendedName>
        <fullName evidence="3">Outer membrane protein</fullName>
    </recommendedName>
</protein>
<sequence length="181" mass="19920">MSKGLKNTQKLVLQALLVCSLVQIALAYDSFKIGWSNANLSEQKGSYGSKNISGILFGLERGWLYDNLVVAAYLEGNVWPLSALSEGGYYSIGTGGKIGYNFAHTLPYIALGAEYMSLYYTDKNDNQKNIGGLVAQIGVDFRLADEFGLGIALKSSVPDMYRNDGRYRLFGVVVYFVYQGF</sequence>
<evidence type="ECO:0008006" key="3">
    <source>
        <dbReference type="Google" id="ProtNLM"/>
    </source>
</evidence>
<organism evidence="1 2">
    <name type="scientific">Helicobacter equorum</name>
    <dbReference type="NCBI Taxonomy" id="361872"/>
    <lineage>
        <taxon>Bacteria</taxon>
        <taxon>Pseudomonadati</taxon>
        <taxon>Campylobacterota</taxon>
        <taxon>Epsilonproteobacteria</taxon>
        <taxon>Campylobacterales</taxon>
        <taxon>Helicobacteraceae</taxon>
        <taxon>Helicobacter</taxon>
    </lineage>
</organism>
<dbReference type="RefSeq" id="WP_115570326.1">
    <property type="nucleotide sequence ID" value="NZ_NXLT01000001.1"/>
</dbReference>
<keyword evidence="2" id="KW-1185">Reference proteome</keyword>
<evidence type="ECO:0000313" key="1">
    <source>
        <dbReference type="EMBL" id="RDU68369.1"/>
    </source>
</evidence>
<dbReference type="InterPro" id="IPR011250">
    <property type="entry name" value="OMP/PagP_B-barrel"/>
</dbReference>
<gene>
    <name evidence="1" type="ORF">CQA54_00725</name>
</gene>
<accession>A0A3D8ISW1</accession>
<dbReference type="OrthoDB" id="5328699at2"/>
<evidence type="ECO:0000313" key="2">
    <source>
        <dbReference type="Proteomes" id="UP000256514"/>
    </source>
</evidence>
<name>A0A3D8ISW1_9HELI</name>
<reference evidence="1 2" key="1">
    <citation type="submission" date="2018-04" db="EMBL/GenBank/DDBJ databases">
        <title>Novel Campyloabacter and Helicobacter Species and Strains.</title>
        <authorList>
            <person name="Mannion A.J."/>
            <person name="Shen Z."/>
            <person name="Fox J.G."/>
        </authorList>
    </citation>
    <scope>NUCLEOTIDE SEQUENCE [LARGE SCALE GENOMIC DNA]</scope>
    <source>
        <strain evidence="1 2">MIT 12-6600</strain>
    </source>
</reference>
<dbReference type="EMBL" id="NXLT01000001">
    <property type="protein sequence ID" value="RDU68369.1"/>
    <property type="molecule type" value="Genomic_DNA"/>
</dbReference>
<comment type="caution">
    <text evidence="1">The sequence shown here is derived from an EMBL/GenBank/DDBJ whole genome shotgun (WGS) entry which is preliminary data.</text>
</comment>
<dbReference type="Proteomes" id="UP000256514">
    <property type="component" value="Unassembled WGS sequence"/>
</dbReference>
<dbReference type="AlphaFoldDB" id="A0A3D8ISW1"/>